<dbReference type="AlphaFoldDB" id="A0A7G1HY47"/>
<name>A0A7G1HY47_9BACT</name>
<feature type="chain" id="PRO_5028920813" description="Type IX secretion system protein PorQ" evidence="1">
    <location>
        <begin position="21"/>
        <end position="340"/>
    </location>
</feature>
<dbReference type="KEGG" id="copr:Cop2CBH44_18140"/>
<evidence type="ECO:0008006" key="4">
    <source>
        <dbReference type="Google" id="ProtNLM"/>
    </source>
</evidence>
<dbReference type="EMBL" id="AP023322">
    <property type="protein sequence ID" value="BCI63461.1"/>
    <property type="molecule type" value="Genomic_DNA"/>
</dbReference>
<dbReference type="Proteomes" id="UP000594042">
    <property type="component" value="Chromosome"/>
</dbReference>
<dbReference type="NCBIfam" id="NF033711">
    <property type="entry name" value="T9SS_PorQ"/>
    <property type="match status" value="1"/>
</dbReference>
<feature type="signal peptide" evidence="1">
    <location>
        <begin position="1"/>
        <end position="20"/>
    </location>
</feature>
<keyword evidence="3" id="KW-1185">Reference proteome</keyword>
<evidence type="ECO:0000256" key="1">
    <source>
        <dbReference type="SAM" id="SignalP"/>
    </source>
</evidence>
<proteinExistence type="predicted"/>
<gene>
    <name evidence="2" type="ORF">Cop2CBH44_18140</name>
</gene>
<dbReference type="NCBIfam" id="NF033709">
    <property type="entry name" value="PorV_fam"/>
    <property type="match status" value="1"/>
</dbReference>
<keyword evidence="1" id="KW-0732">Signal</keyword>
<evidence type="ECO:0000313" key="2">
    <source>
        <dbReference type="EMBL" id="BCI63461.1"/>
    </source>
</evidence>
<organism evidence="2 3">
    <name type="scientific">Coprobacter secundus subsp. similis</name>
    <dbReference type="NCBI Taxonomy" id="2751153"/>
    <lineage>
        <taxon>Bacteria</taxon>
        <taxon>Pseudomonadati</taxon>
        <taxon>Bacteroidota</taxon>
        <taxon>Bacteroidia</taxon>
        <taxon>Bacteroidales</taxon>
        <taxon>Barnesiellaceae</taxon>
        <taxon>Coprobacter</taxon>
    </lineage>
</organism>
<accession>A0A7G1HY47</accession>
<sequence length="340" mass="38027">MNRLIYCLISFFCISLNCLAQEGKSSYDFLNIPISSHANALGGNNISIIEEDVSMATQNPALLGQEMDMQLNLNYMRYVAGINIAGATFSKATGERGAWGVGIQYFGYGEMKQTENNGVIIGTFSPKDIILNGMFSYDINDRLRGGINGKFVYSNYEQYSALALCVDMGINYYNPETELSLSAVIKNAGGQLKRFNNKFEKMPWDIQLGLSKTLAHAPFRFSATAQYLTQWKLPYTTISDQMNGTDGELKEKNNFASNLFRHLIFAADYIPSQNLYIALGYNYKTRTDMKSYKRNFLSGFSLGAGFRVKMFAVGASYTQHHIGGSTFMVNLTTNVSEFLR</sequence>
<evidence type="ECO:0000313" key="3">
    <source>
        <dbReference type="Proteomes" id="UP000594042"/>
    </source>
</evidence>
<protein>
    <recommendedName>
        <fullName evidence="4">Type IX secretion system protein PorQ</fullName>
    </recommendedName>
</protein>
<dbReference type="Gene3D" id="2.40.160.60">
    <property type="entry name" value="Outer membrane protein transport protein (OMPP1/FadL/TodX)"/>
    <property type="match status" value="1"/>
</dbReference>
<reference evidence="3" key="1">
    <citation type="submission" date="2020-07" db="EMBL/GenBank/DDBJ databases">
        <title>Complete genome sequencing of Coprobacter sp. strain 2CBH44.</title>
        <authorList>
            <person name="Sakamoto M."/>
            <person name="Murakami T."/>
            <person name="Mori H."/>
        </authorList>
    </citation>
    <scope>NUCLEOTIDE SEQUENCE [LARGE SCALE GENOMIC DNA]</scope>
    <source>
        <strain evidence="3">2CBH44</strain>
    </source>
</reference>
<dbReference type="RefSeq" id="WP_021930553.1">
    <property type="nucleotide sequence ID" value="NZ_AP023322.1"/>
</dbReference>